<dbReference type="InterPro" id="IPR006593">
    <property type="entry name" value="Cyt_b561/ferric_Rdtase_TM"/>
</dbReference>
<dbReference type="Pfam" id="PF03188">
    <property type="entry name" value="Cytochrom_B561"/>
    <property type="match status" value="1"/>
</dbReference>
<dbReference type="InterPro" id="IPR005018">
    <property type="entry name" value="DOMON_domain"/>
</dbReference>
<feature type="domain" description="DOMON" evidence="10">
    <location>
        <begin position="99"/>
        <end position="216"/>
    </location>
</feature>
<comment type="caution">
    <text evidence="12">The sequence shown here is derived from an EMBL/GenBank/DDBJ whole genome shotgun (WGS) entry which is preliminary data.</text>
</comment>
<protein>
    <recommendedName>
        <fullName evidence="14">Cytochrome b561 and DOMON domain-containing protein</fullName>
    </recommendedName>
</protein>
<dbReference type="GO" id="GO:0016020">
    <property type="term" value="C:membrane"/>
    <property type="evidence" value="ECO:0007669"/>
    <property type="project" value="UniProtKB-SubCell"/>
</dbReference>
<evidence type="ECO:0000256" key="7">
    <source>
        <dbReference type="ARBA" id="ARBA00023136"/>
    </source>
</evidence>
<keyword evidence="6 9" id="KW-1133">Transmembrane helix</keyword>
<accession>A0A9D4ZEZ2</accession>
<dbReference type="InterPro" id="IPR017214">
    <property type="entry name" value="UCP037471"/>
</dbReference>
<feature type="binding site" description="axial binding residue" evidence="8">
    <location>
        <position position="365"/>
    </location>
    <ligand>
        <name>heme b</name>
        <dbReference type="ChEBI" id="CHEBI:60344"/>
        <label>1</label>
    </ligand>
    <ligandPart>
        <name>Fe</name>
        <dbReference type="ChEBI" id="CHEBI:18248"/>
    </ligandPart>
</feature>
<keyword evidence="13" id="KW-1185">Reference proteome</keyword>
<dbReference type="GO" id="GO:0046872">
    <property type="term" value="F:metal ion binding"/>
    <property type="evidence" value="ECO:0007669"/>
    <property type="project" value="UniProtKB-KW"/>
</dbReference>
<evidence type="ECO:0000256" key="6">
    <source>
        <dbReference type="ARBA" id="ARBA00022989"/>
    </source>
</evidence>
<evidence type="ECO:0000313" key="12">
    <source>
        <dbReference type="EMBL" id="KAI5070241.1"/>
    </source>
</evidence>
<dbReference type="AlphaFoldDB" id="A0A9D4ZEZ2"/>
<evidence type="ECO:0000256" key="9">
    <source>
        <dbReference type="SAM" id="Phobius"/>
    </source>
</evidence>
<keyword evidence="3 9" id="KW-0812">Transmembrane</keyword>
<evidence type="ECO:0000259" key="10">
    <source>
        <dbReference type="PROSITE" id="PS50836"/>
    </source>
</evidence>
<feature type="transmembrane region" description="Helical" evidence="9">
    <location>
        <begin position="332"/>
        <end position="351"/>
    </location>
</feature>
<evidence type="ECO:0000256" key="2">
    <source>
        <dbReference type="ARBA" id="ARBA00022448"/>
    </source>
</evidence>
<keyword evidence="2" id="KW-0813">Transport</keyword>
<dbReference type="PANTHER" id="PTHR23130">
    <property type="entry name" value="CYTOCHROME B561 AND DOMON DOMAIN-CONTAINING PROTEIN"/>
    <property type="match status" value="1"/>
</dbReference>
<evidence type="ECO:0000256" key="4">
    <source>
        <dbReference type="ARBA" id="ARBA00022729"/>
    </source>
</evidence>
<keyword evidence="4" id="KW-0732">Signal</keyword>
<dbReference type="PIRSF" id="PIRSF037471">
    <property type="entry name" value="UCP037471"/>
    <property type="match status" value="1"/>
</dbReference>
<feature type="binding site" description="axial binding residue" evidence="8">
    <location>
        <position position="263"/>
    </location>
    <ligand>
        <name>heme b</name>
        <dbReference type="ChEBI" id="CHEBI:60344"/>
        <label>1</label>
    </ligand>
    <ligandPart>
        <name>Fe</name>
        <dbReference type="ChEBI" id="CHEBI:18248"/>
    </ligandPart>
</feature>
<feature type="transmembrane region" description="Helical" evidence="9">
    <location>
        <begin position="396"/>
        <end position="419"/>
    </location>
</feature>
<keyword evidence="8" id="KW-0408">Iron</keyword>
<keyword evidence="8" id="KW-0479">Metal-binding</keyword>
<dbReference type="OrthoDB" id="2419613at2759"/>
<dbReference type="Gene3D" id="1.20.120.1770">
    <property type="match status" value="1"/>
</dbReference>
<evidence type="ECO:0000313" key="13">
    <source>
        <dbReference type="Proteomes" id="UP000886520"/>
    </source>
</evidence>
<dbReference type="Pfam" id="PF04526">
    <property type="entry name" value="DUF568"/>
    <property type="match status" value="1"/>
</dbReference>
<evidence type="ECO:0000256" key="5">
    <source>
        <dbReference type="ARBA" id="ARBA00022982"/>
    </source>
</evidence>
<feature type="domain" description="Cytochrome b561" evidence="11">
    <location>
        <begin position="223"/>
        <end position="420"/>
    </location>
</feature>
<sequence>MVQRCAEARGEKREATWIACKGTWHPQHKQHISFEPFSCLPAMETFRFNHPRLKLPLTFLPLLCAALLFGDAAAQSCSTSFTFNNADKLFTYCDALTVQDASIAWTLNSPNRTLDVLFSGVAPQTGGWVGWGINLGSAPAMAGTQAFIAFDASNGSTILTYNVTEASKQSGLKCTPISLHVLDMQVQISGTSIHMLVSIQLEANQSTTLHHVWNRGSTVSDFQPGIHAFTQTDLSGLKTIDMASGVGTTSGFQSPHQTLKNRHGVLNTVGWGILLPCGVLAARYLRFTDPTWFYLHVFMQMSGFILGVAGWATGLRLGDYSVGVVYHKHRNVGIALFTIATLQVTALLLRPKKDHKIRKVWNIYHYTLGTTILILGILNIFYGFDILSPPGKWRRAYVGVLIALGVLTVCFEIASWAFTIHNNRKAKDKLPGGHVGGVHSVENGYRQDV</sequence>
<reference evidence="12" key="1">
    <citation type="submission" date="2021-01" db="EMBL/GenBank/DDBJ databases">
        <title>Adiantum capillus-veneris genome.</title>
        <authorList>
            <person name="Fang Y."/>
            <person name="Liao Q."/>
        </authorList>
    </citation>
    <scope>NUCLEOTIDE SEQUENCE</scope>
    <source>
        <strain evidence="12">H3</strain>
        <tissue evidence="12">Leaf</tissue>
    </source>
</reference>
<dbReference type="SMART" id="SM00665">
    <property type="entry name" value="B561"/>
    <property type="match status" value="1"/>
</dbReference>
<evidence type="ECO:0000256" key="3">
    <source>
        <dbReference type="ARBA" id="ARBA00022692"/>
    </source>
</evidence>
<dbReference type="EMBL" id="JABFUD020000014">
    <property type="protein sequence ID" value="KAI5070241.1"/>
    <property type="molecule type" value="Genomic_DNA"/>
</dbReference>
<feature type="transmembrane region" description="Helical" evidence="9">
    <location>
        <begin position="292"/>
        <end position="312"/>
    </location>
</feature>
<evidence type="ECO:0000259" key="11">
    <source>
        <dbReference type="PROSITE" id="PS50939"/>
    </source>
</evidence>
<dbReference type="PROSITE" id="PS50836">
    <property type="entry name" value="DOMON"/>
    <property type="match status" value="1"/>
</dbReference>
<evidence type="ECO:0008006" key="14">
    <source>
        <dbReference type="Google" id="ProtNLM"/>
    </source>
</evidence>
<keyword evidence="5" id="KW-0249">Electron transport</keyword>
<dbReference type="CDD" id="cd08760">
    <property type="entry name" value="Cyt_b561_FRRS1_like"/>
    <property type="match status" value="1"/>
</dbReference>
<dbReference type="PROSITE" id="PS50939">
    <property type="entry name" value="CYTOCHROME_B561"/>
    <property type="match status" value="1"/>
</dbReference>
<keyword evidence="7 9" id="KW-0472">Membrane</keyword>
<organism evidence="12 13">
    <name type="scientific">Adiantum capillus-veneris</name>
    <name type="common">Maidenhair fern</name>
    <dbReference type="NCBI Taxonomy" id="13818"/>
    <lineage>
        <taxon>Eukaryota</taxon>
        <taxon>Viridiplantae</taxon>
        <taxon>Streptophyta</taxon>
        <taxon>Embryophyta</taxon>
        <taxon>Tracheophyta</taxon>
        <taxon>Polypodiopsida</taxon>
        <taxon>Polypodiidae</taxon>
        <taxon>Polypodiales</taxon>
        <taxon>Pteridineae</taxon>
        <taxon>Pteridaceae</taxon>
        <taxon>Vittarioideae</taxon>
        <taxon>Adiantum</taxon>
    </lineage>
</organism>
<evidence type="ECO:0000256" key="1">
    <source>
        <dbReference type="ARBA" id="ARBA00004370"/>
    </source>
</evidence>
<dbReference type="InterPro" id="IPR045265">
    <property type="entry name" value="AIR12_DOMON"/>
</dbReference>
<comment type="subcellular location">
    <subcellularLocation>
        <location evidence="1">Membrane</location>
    </subcellularLocation>
</comment>
<feature type="binding site" description="axial binding residue" evidence="8">
    <location>
        <position position="296"/>
    </location>
    <ligand>
        <name>heme b</name>
        <dbReference type="ChEBI" id="CHEBI:60344"/>
        <label>1</label>
    </ligand>
    <ligandPart>
        <name>Fe</name>
        <dbReference type="ChEBI" id="CHEBI:18248"/>
    </ligandPart>
</feature>
<proteinExistence type="predicted"/>
<dbReference type="PANTHER" id="PTHR23130:SF199">
    <property type="entry name" value="CYTOCHROME B561 AND DOMON DOMAIN-CONTAINING PROTEIN"/>
    <property type="match status" value="1"/>
</dbReference>
<evidence type="ECO:0000256" key="8">
    <source>
        <dbReference type="PIRSR" id="PIRSR037471-1"/>
    </source>
</evidence>
<dbReference type="Proteomes" id="UP000886520">
    <property type="component" value="Chromosome 14"/>
</dbReference>
<name>A0A9D4ZEZ2_ADICA</name>
<gene>
    <name evidence="12" type="ORF">GOP47_0014584</name>
</gene>
<feature type="binding site" description="axial binding residue" evidence="8">
    <location>
        <position position="329"/>
    </location>
    <ligand>
        <name>heme b</name>
        <dbReference type="ChEBI" id="CHEBI:60344"/>
        <label>1</label>
    </ligand>
    <ligandPart>
        <name>Fe</name>
        <dbReference type="ChEBI" id="CHEBI:18248"/>
    </ligandPart>
</feature>
<feature type="transmembrane region" description="Helical" evidence="9">
    <location>
        <begin position="363"/>
        <end position="384"/>
    </location>
</feature>